<dbReference type="Proteomes" id="UP001347796">
    <property type="component" value="Unassembled WGS sequence"/>
</dbReference>
<accession>A0AAN8P7J7</accession>
<sequence length="394" mass="44557">MTRSHVTQIITTAARNASLHLSQFGLGNRLCVLVTTLPAIKYGLRLFKFYFSISGIAQLVKSTLICYTSSNNHFKNCANYNGEAVLRCDPHHAVLIRNFTVGYYNEDEEQTCCQRRPENICTVDPNDVEKSLISVYSQLGQCKVNQTCSLPNIGWGIDFIVDHSSCSSQTLMSNFEYECVSDTSIESITKLWRNQNLKSVSLFHNGERRPFSNGHYYCSSQIEADDNDVYIYTWVSFLQFSSGYNTKLTIYSRDYTVTYKANRTIERSFKLVVYKQIKQTKGPIYLIYETYGTSHDETYAPRYNQAHFWINFKASRGRLNVNSTGCQLGFSVPPIFKIPPSPRYVQTSSSVPPTSSPGNDQNTSSYNIWTYGLIGGLVVVSVFGLAIVKIGFPN</sequence>
<protein>
    <submittedName>
        <fullName evidence="2">Uncharacterized protein</fullName>
    </submittedName>
</protein>
<dbReference type="AlphaFoldDB" id="A0AAN8P7J7"/>
<keyword evidence="3" id="KW-1185">Reference proteome</keyword>
<keyword evidence="1" id="KW-0812">Transmembrane</keyword>
<keyword evidence="1" id="KW-0472">Membrane</keyword>
<dbReference type="EMBL" id="JAZGQO010000015">
    <property type="protein sequence ID" value="KAK6169663.1"/>
    <property type="molecule type" value="Genomic_DNA"/>
</dbReference>
<keyword evidence="1" id="KW-1133">Transmembrane helix</keyword>
<gene>
    <name evidence="2" type="ORF">SNE40_020665</name>
</gene>
<evidence type="ECO:0000256" key="1">
    <source>
        <dbReference type="SAM" id="Phobius"/>
    </source>
</evidence>
<name>A0AAN8P7J7_PATCE</name>
<feature type="transmembrane region" description="Helical" evidence="1">
    <location>
        <begin position="368"/>
        <end position="388"/>
    </location>
</feature>
<evidence type="ECO:0000313" key="3">
    <source>
        <dbReference type="Proteomes" id="UP001347796"/>
    </source>
</evidence>
<organism evidence="2 3">
    <name type="scientific">Patella caerulea</name>
    <name type="common">Rayed Mediterranean limpet</name>
    <dbReference type="NCBI Taxonomy" id="87958"/>
    <lineage>
        <taxon>Eukaryota</taxon>
        <taxon>Metazoa</taxon>
        <taxon>Spiralia</taxon>
        <taxon>Lophotrochozoa</taxon>
        <taxon>Mollusca</taxon>
        <taxon>Gastropoda</taxon>
        <taxon>Patellogastropoda</taxon>
        <taxon>Patelloidea</taxon>
        <taxon>Patellidae</taxon>
        <taxon>Patella</taxon>
    </lineage>
</organism>
<comment type="caution">
    <text evidence="2">The sequence shown here is derived from an EMBL/GenBank/DDBJ whole genome shotgun (WGS) entry which is preliminary data.</text>
</comment>
<reference evidence="2 3" key="1">
    <citation type="submission" date="2024-01" db="EMBL/GenBank/DDBJ databases">
        <title>The genome of the rayed Mediterranean limpet Patella caerulea (Linnaeus, 1758).</title>
        <authorList>
            <person name="Anh-Thu Weber A."/>
            <person name="Halstead-Nussloch G."/>
        </authorList>
    </citation>
    <scope>NUCLEOTIDE SEQUENCE [LARGE SCALE GENOMIC DNA]</scope>
    <source>
        <strain evidence="2">AATW-2023a</strain>
        <tissue evidence="2">Whole specimen</tissue>
    </source>
</reference>
<evidence type="ECO:0000313" key="2">
    <source>
        <dbReference type="EMBL" id="KAK6169663.1"/>
    </source>
</evidence>
<proteinExistence type="predicted"/>